<evidence type="ECO:0000313" key="3">
    <source>
        <dbReference type="Proteomes" id="UP000027015"/>
    </source>
</evidence>
<proteinExistence type="predicted"/>
<accession>A0A067W955</accession>
<organism evidence="2 3">
    <name type="scientific">Bartonella koehlerae C-29</name>
    <dbReference type="NCBI Taxonomy" id="1134510"/>
    <lineage>
        <taxon>Bacteria</taxon>
        <taxon>Pseudomonadati</taxon>
        <taxon>Pseudomonadota</taxon>
        <taxon>Alphaproteobacteria</taxon>
        <taxon>Hyphomicrobiales</taxon>
        <taxon>Bartonellaceae</taxon>
        <taxon>Bartonella</taxon>
    </lineage>
</organism>
<dbReference type="Proteomes" id="UP000027015">
    <property type="component" value="Unassembled WGS sequence"/>
</dbReference>
<sequence length="122" mass="13747">MNAQHNIVLFCIEGLAPTKERDKQKCEAIHTLHYLKDSALDALASWKAELKGNGKAGNWFSLLQLHILPKLGSLPISEIRQTEIRKPLLSSGIQKLQQQRKHLSISIFVLNMQLLLGLDIDL</sequence>
<dbReference type="AlphaFoldDB" id="A0A067W955"/>
<keyword evidence="1" id="KW-0238">DNA-binding</keyword>
<dbReference type="Gene3D" id="1.10.150.130">
    <property type="match status" value="1"/>
</dbReference>
<keyword evidence="3" id="KW-1185">Reference proteome</keyword>
<dbReference type="GO" id="GO:0003677">
    <property type="term" value="F:DNA binding"/>
    <property type="evidence" value="ECO:0007669"/>
    <property type="project" value="UniProtKB-KW"/>
</dbReference>
<dbReference type="EMBL" id="AHPL01000001">
    <property type="protein sequence ID" value="KEC56520.1"/>
    <property type="molecule type" value="Genomic_DNA"/>
</dbReference>
<comment type="caution">
    <text evidence="2">The sequence shown here is derived from an EMBL/GenBank/DDBJ whole genome shotgun (WGS) entry which is preliminary data.</text>
</comment>
<dbReference type="HOGENOM" id="CLU_164546_0_0_5"/>
<dbReference type="PATRIC" id="fig|1134510.3.peg.15"/>
<protein>
    <submittedName>
        <fullName evidence="2">Uncharacterized protein</fullName>
    </submittedName>
</protein>
<reference evidence="2 3" key="1">
    <citation type="submission" date="2012-04" db="EMBL/GenBank/DDBJ databases">
        <title>The Genome Sequence of Bartonella koehlerae C-29.</title>
        <authorList>
            <consortium name="The Broad Institute Genome Sequencing Platform"/>
            <consortium name="The Broad Institute Genome Sequencing Center for Infectious Disease"/>
            <person name="Feldgarden M."/>
            <person name="Kirby J."/>
            <person name="Kosoy M."/>
            <person name="Birtles R."/>
            <person name="Probert W.S."/>
            <person name="Chiaraviglio L."/>
            <person name="Walker B."/>
            <person name="Young S.K."/>
            <person name="Zeng Q."/>
            <person name="Gargeya S."/>
            <person name="Fitzgerald M."/>
            <person name="Haas B."/>
            <person name="Abouelleil A."/>
            <person name="Alvarado L."/>
            <person name="Arachchi H.M."/>
            <person name="Berlin A.M."/>
            <person name="Chapman S.B."/>
            <person name="Goldberg J."/>
            <person name="Griggs A."/>
            <person name="Gujja S."/>
            <person name="Hansen M."/>
            <person name="Howarth C."/>
            <person name="Imamovic A."/>
            <person name="Larimer J."/>
            <person name="McCowen C."/>
            <person name="Montmayeur A."/>
            <person name="Murphy C."/>
            <person name="Neiman D."/>
            <person name="Pearson M."/>
            <person name="Priest M."/>
            <person name="Roberts A."/>
            <person name="Saif S."/>
            <person name="Shea T."/>
            <person name="Sisk P."/>
            <person name="Sykes S."/>
            <person name="Wortman J."/>
            <person name="Nusbaum C."/>
            <person name="Birren B."/>
        </authorList>
    </citation>
    <scope>NUCLEOTIDE SEQUENCE [LARGE SCALE GENOMIC DNA]</scope>
    <source>
        <strain evidence="2 3">C-29</strain>
    </source>
</reference>
<dbReference type="InterPro" id="IPR010998">
    <property type="entry name" value="Integrase_recombinase_N"/>
</dbReference>
<gene>
    <name evidence="2" type="ORF">O9A_00014</name>
</gene>
<dbReference type="eggNOG" id="COG0582">
    <property type="taxonomic scope" value="Bacteria"/>
</dbReference>
<name>A0A067W955_9HYPH</name>
<evidence type="ECO:0000256" key="1">
    <source>
        <dbReference type="ARBA" id="ARBA00023125"/>
    </source>
</evidence>
<dbReference type="STRING" id="1134510.O9A_00014"/>
<evidence type="ECO:0000313" key="2">
    <source>
        <dbReference type="EMBL" id="KEC56520.1"/>
    </source>
</evidence>